<feature type="non-terminal residue" evidence="2">
    <location>
        <position position="62"/>
    </location>
</feature>
<dbReference type="KEGG" id="aaf:AURANDRAFT_8973"/>
<dbReference type="RefSeq" id="XP_009034792.1">
    <property type="nucleotide sequence ID" value="XM_009036544.1"/>
</dbReference>
<dbReference type="PROSITE" id="PS50076">
    <property type="entry name" value="DNAJ_2"/>
    <property type="match status" value="1"/>
</dbReference>
<evidence type="ECO:0000313" key="2">
    <source>
        <dbReference type="EMBL" id="EGB09982.1"/>
    </source>
</evidence>
<evidence type="ECO:0000313" key="3">
    <source>
        <dbReference type="Proteomes" id="UP000002729"/>
    </source>
</evidence>
<dbReference type="AlphaFoldDB" id="F0Y3N6"/>
<gene>
    <name evidence="2" type="ORF">AURANDRAFT_8973</name>
</gene>
<dbReference type="PRINTS" id="PR00625">
    <property type="entry name" value="JDOMAIN"/>
</dbReference>
<protein>
    <recommendedName>
        <fullName evidence="1">J domain-containing protein</fullName>
    </recommendedName>
</protein>
<dbReference type="GO" id="GO:0030544">
    <property type="term" value="F:Hsp70 protein binding"/>
    <property type="evidence" value="ECO:0007669"/>
    <property type="project" value="TreeGrafter"/>
</dbReference>
<sequence length="62" mass="6646">NHYDVLGVEVAAGDRDVKVAYRDLALLVHPDKCGADGAAEAFQKINEANEVLGDSAKRATYD</sequence>
<dbReference type="PANTHER" id="PTHR43908:SF3">
    <property type="entry name" value="AT29763P-RELATED"/>
    <property type="match status" value="1"/>
</dbReference>
<dbReference type="InterPro" id="IPR018253">
    <property type="entry name" value="DnaJ_domain_CS"/>
</dbReference>
<dbReference type="GO" id="GO:0071218">
    <property type="term" value="P:cellular response to misfolded protein"/>
    <property type="evidence" value="ECO:0007669"/>
    <property type="project" value="TreeGrafter"/>
</dbReference>
<dbReference type="Proteomes" id="UP000002729">
    <property type="component" value="Unassembled WGS sequence"/>
</dbReference>
<name>F0Y3N6_AURAN</name>
<keyword evidence="3" id="KW-1185">Reference proteome</keyword>
<reference evidence="2 3" key="1">
    <citation type="journal article" date="2011" name="Proc. Natl. Acad. Sci. U.S.A.">
        <title>Niche of harmful alga Aureococcus anophagefferens revealed through ecogenomics.</title>
        <authorList>
            <person name="Gobler C.J."/>
            <person name="Berry D.L."/>
            <person name="Dyhrman S.T."/>
            <person name="Wilhelm S.W."/>
            <person name="Salamov A."/>
            <person name="Lobanov A.V."/>
            <person name="Zhang Y."/>
            <person name="Collier J.L."/>
            <person name="Wurch L.L."/>
            <person name="Kustka A.B."/>
            <person name="Dill B.D."/>
            <person name="Shah M."/>
            <person name="VerBerkmoes N.C."/>
            <person name="Kuo A."/>
            <person name="Terry A."/>
            <person name="Pangilinan J."/>
            <person name="Lindquist E.A."/>
            <person name="Lucas S."/>
            <person name="Paulsen I.T."/>
            <person name="Hattenrath-Lehmann T.K."/>
            <person name="Talmage S.C."/>
            <person name="Walker E.A."/>
            <person name="Koch F."/>
            <person name="Burson A.M."/>
            <person name="Marcoval M.A."/>
            <person name="Tang Y.Z."/>
            <person name="Lecleir G.R."/>
            <person name="Coyne K.J."/>
            <person name="Berg G.M."/>
            <person name="Bertrand E.M."/>
            <person name="Saito M.A."/>
            <person name="Gladyshev V.N."/>
            <person name="Grigoriev I.V."/>
        </authorList>
    </citation>
    <scope>NUCLEOTIDE SEQUENCE [LARGE SCALE GENOMIC DNA]</scope>
    <source>
        <strain evidence="3">CCMP 1984</strain>
    </source>
</reference>
<proteinExistence type="predicted"/>
<dbReference type="PROSITE" id="PS00636">
    <property type="entry name" value="DNAJ_1"/>
    <property type="match status" value="1"/>
</dbReference>
<dbReference type="Gene3D" id="1.10.287.110">
    <property type="entry name" value="DnaJ domain"/>
    <property type="match status" value="1"/>
</dbReference>
<dbReference type="InParanoid" id="F0Y3N6"/>
<dbReference type="eggNOG" id="KOG0714">
    <property type="taxonomic scope" value="Eukaryota"/>
</dbReference>
<accession>F0Y3N6</accession>
<dbReference type="CDD" id="cd06257">
    <property type="entry name" value="DnaJ"/>
    <property type="match status" value="1"/>
</dbReference>
<dbReference type="EMBL" id="GL833124">
    <property type="protein sequence ID" value="EGB09982.1"/>
    <property type="molecule type" value="Genomic_DNA"/>
</dbReference>
<feature type="domain" description="J" evidence="1">
    <location>
        <begin position="1"/>
        <end position="62"/>
    </location>
</feature>
<dbReference type="SUPFAM" id="SSF46565">
    <property type="entry name" value="Chaperone J-domain"/>
    <property type="match status" value="1"/>
</dbReference>
<feature type="non-terminal residue" evidence="2">
    <location>
        <position position="1"/>
    </location>
</feature>
<dbReference type="GeneID" id="20229322"/>
<dbReference type="OrthoDB" id="10250354at2759"/>
<dbReference type="PANTHER" id="PTHR43908">
    <property type="entry name" value="AT29763P-RELATED"/>
    <property type="match status" value="1"/>
</dbReference>
<dbReference type="InterPro" id="IPR051100">
    <property type="entry name" value="DnaJ_subfamily_B/C"/>
</dbReference>
<dbReference type="SMART" id="SM00271">
    <property type="entry name" value="DnaJ"/>
    <property type="match status" value="1"/>
</dbReference>
<organism evidence="3">
    <name type="scientific">Aureococcus anophagefferens</name>
    <name type="common">Harmful bloom alga</name>
    <dbReference type="NCBI Taxonomy" id="44056"/>
    <lineage>
        <taxon>Eukaryota</taxon>
        <taxon>Sar</taxon>
        <taxon>Stramenopiles</taxon>
        <taxon>Ochrophyta</taxon>
        <taxon>Pelagophyceae</taxon>
        <taxon>Pelagomonadales</taxon>
        <taxon>Pelagomonadaceae</taxon>
        <taxon>Aureococcus</taxon>
    </lineage>
</organism>
<dbReference type="GO" id="GO:0005789">
    <property type="term" value="C:endoplasmic reticulum membrane"/>
    <property type="evidence" value="ECO:0007669"/>
    <property type="project" value="TreeGrafter"/>
</dbReference>
<evidence type="ECO:0000259" key="1">
    <source>
        <dbReference type="PROSITE" id="PS50076"/>
    </source>
</evidence>
<dbReference type="InterPro" id="IPR036869">
    <property type="entry name" value="J_dom_sf"/>
</dbReference>
<dbReference type="InterPro" id="IPR001623">
    <property type="entry name" value="DnaJ_domain"/>
</dbReference>
<dbReference type="Pfam" id="PF00226">
    <property type="entry name" value="DnaJ"/>
    <property type="match status" value="1"/>
</dbReference>